<dbReference type="EMBL" id="CAJNOQ010003195">
    <property type="protein sequence ID" value="CAF1000161.1"/>
    <property type="molecule type" value="Genomic_DNA"/>
</dbReference>
<name>A0A814GR69_9BILA</name>
<reference evidence="1" key="1">
    <citation type="submission" date="2021-02" db="EMBL/GenBank/DDBJ databases">
        <authorList>
            <person name="Nowell W R."/>
        </authorList>
    </citation>
    <scope>NUCLEOTIDE SEQUENCE</scope>
</reference>
<evidence type="ECO:0000313" key="2">
    <source>
        <dbReference type="EMBL" id="CAF3771588.1"/>
    </source>
</evidence>
<dbReference type="Proteomes" id="UP000681722">
    <property type="component" value="Unassembled WGS sequence"/>
</dbReference>
<keyword evidence="3" id="KW-1185">Reference proteome</keyword>
<dbReference type="AlphaFoldDB" id="A0A814GR69"/>
<dbReference type="OrthoDB" id="10020456at2759"/>
<protein>
    <submittedName>
        <fullName evidence="1">Uncharacterized protein</fullName>
    </submittedName>
</protein>
<accession>A0A814GR69</accession>
<comment type="caution">
    <text evidence="1">The sequence shown here is derived from an EMBL/GenBank/DDBJ whole genome shotgun (WGS) entry which is preliminary data.</text>
</comment>
<proteinExistence type="predicted"/>
<evidence type="ECO:0000313" key="1">
    <source>
        <dbReference type="EMBL" id="CAF1000161.1"/>
    </source>
</evidence>
<dbReference type="EMBL" id="CAJOBC010003195">
    <property type="protein sequence ID" value="CAF3771588.1"/>
    <property type="molecule type" value="Genomic_DNA"/>
</dbReference>
<organism evidence="1 3">
    <name type="scientific">Didymodactylos carnosus</name>
    <dbReference type="NCBI Taxonomy" id="1234261"/>
    <lineage>
        <taxon>Eukaryota</taxon>
        <taxon>Metazoa</taxon>
        <taxon>Spiralia</taxon>
        <taxon>Gnathifera</taxon>
        <taxon>Rotifera</taxon>
        <taxon>Eurotatoria</taxon>
        <taxon>Bdelloidea</taxon>
        <taxon>Philodinida</taxon>
        <taxon>Philodinidae</taxon>
        <taxon>Didymodactylos</taxon>
    </lineage>
</organism>
<gene>
    <name evidence="1" type="ORF">GPM918_LOCUS13711</name>
    <name evidence="2" type="ORF">SRO942_LOCUS13711</name>
</gene>
<sequence length="107" mass="12557">MVVRCEGHVCSSMHFSRGETGTCQHCNKLIHLYCTTSFQFPSQLVFYNFVRLYYTTTTKTDWSTNVLPAHICYDAKRCNAYSSTIKIDQYDCSEYNEFQWVQNIHSI</sequence>
<dbReference type="Proteomes" id="UP000663829">
    <property type="component" value="Unassembled WGS sequence"/>
</dbReference>
<evidence type="ECO:0000313" key="3">
    <source>
        <dbReference type="Proteomes" id="UP000663829"/>
    </source>
</evidence>